<dbReference type="CDD" id="cd04301">
    <property type="entry name" value="NAT_SF"/>
    <property type="match status" value="1"/>
</dbReference>
<accession>A0A1L3MFH3</accession>
<dbReference type="Gene3D" id="3.30.1050.10">
    <property type="entry name" value="SCP2 sterol-binding domain"/>
    <property type="match status" value="1"/>
</dbReference>
<evidence type="ECO:0000313" key="3">
    <source>
        <dbReference type="Proteomes" id="UP000182938"/>
    </source>
</evidence>
<dbReference type="AlphaFoldDB" id="A0A1L3MFH3"/>
<dbReference type="InterPro" id="IPR016181">
    <property type="entry name" value="Acyl_CoA_acyltransferase"/>
</dbReference>
<feature type="domain" description="N-acetyltransferase" evidence="1">
    <location>
        <begin position="8"/>
        <end position="170"/>
    </location>
</feature>
<dbReference type="RefSeq" id="WP_072624259.1">
    <property type="nucleotide sequence ID" value="NZ_CP013290.1"/>
</dbReference>
<dbReference type="Pfam" id="PF13530">
    <property type="entry name" value="SCP2_2"/>
    <property type="match status" value="1"/>
</dbReference>
<dbReference type="Pfam" id="PF13527">
    <property type="entry name" value="Acetyltransf_9"/>
    <property type="match status" value="1"/>
</dbReference>
<dbReference type="InterPro" id="IPR051554">
    <property type="entry name" value="Acetyltransferase_Eis"/>
</dbReference>
<dbReference type="SUPFAM" id="SSF55718">
    <property type="entry name" value="SCP-like"/>
    <property type="match status" value="1"/>
</dbReference>
<dbReference type="Gene3D" id="3.40.630.30">
    <property type="match status" value="2"/>
</dbReference>
<dbReference type="PROSITE" id="PS51186">
    <property type="entry name" value="GNAT"/>
    <property type="match status" value="1"/>
</dbReference>
<organism evidence="2 3">
    <name type="scientific">Janibacter indicus</name>
    <dbReference type="NCBI Taxonomy" id="857417"/>
    <lineage>
        <taxon>Bacteria</taxon>
        <taxon>Bacillati</taxon>
        <taxon>Actinomycetota</taxon>
        <taxon>Actinomycetes</taxon>
        <taxon>Micrococcales</taxon>
        <taxon>Intrasporangiaceae</taxon>
        <taxon>Janibacter</taxon>
    </lineage>
</organism>
<dbReference type="PANTHER" id="PTHR37817">
    <property type="entry name" value="N-ACETYLTRANSFERASE EIS"/>
    <property type="match status" value="1"/>
</dbReference>
<dbReference type="InterPro" id="IPR025559">
    <property type="entry name" value="Eis_dom"/>
</dbReference>
<dbReference type="GO" id="GO:0034069">
    <property type="term" value="F:aminoglycoside N-acetyltransferase activity"/>
    <property type="evidence" value="ECO:0007669"/>
    <property type="project" value="TreeGrafter"/>
</dbReference>
<gene>
    <name evidence="2" type="ORF">ASJ30_05735</name>
</gene>
<keyword evidence="3" id="KW-1185">Reference proteome</keyword>
<sequence length="422" mass="45144">MTSDIEITRIDPDDESQVEALLELDKLVWADAGRRPREAQLRDTPQRAGFIATRGGEPAATAGSWDVEVSVPAAGGEVASLRPAEGLTWIGVHPDHRRRGVLTAVMGHHLRWTRDEQGRSLSVLNASEPTIYGRYGYGVASTVLRSSFGRGTSFAAPPQVRALADATTLHTTTAGPDQGDRWHDIARAAAATGAGQVVRSREDCVRLLHDSPESRGDREPARLLWATRDGRDVGAAYFHRTPRWSEGRPEGEVGVFFLVSTDVGARLALAERLVDLDLMGSTGYWVTLDDPLVQWLPSPRALGGGGPTDNLWLRIVDLPIAVAERGHAAHLDVVVEIGDAILPEQVGRWRWTATRDGVGALERTEAAADVTLDIGDLGAVWLGGQTIAARAAAGYVTGDPAAVAALDAALRTPVGPVTTIDF</sequence>
<evidence type="ECO:0000259" key="1">
    <source>
        <dbReference type="PROSITE" id="PS51186"/>
    </source>
</evidence>
<dbReference type="PANTHER" id="PTHR37817:SF1">
    <property type="entry name" value="N-ACETYLTRANSFERASE EIS"/>
    <property type="match status" value="1"/>
</dbReference>
<dbReference type="KEGG" id="jte:ASJ30_05735"/>
<dbReference type="EMBL" id="CP013290">
    <property type="protein sequence ID" value="APH01100.1"/>
    <property type="molecule type" value="Genomic_DNA"/>
</dbReference>
<evidence type="ECO:0000313" key="2">
    <source>
        <dbReference type="EMBL" id="APH01100.1"/>
    </source>
</evidence>
<dbReference type="InterPro" id="IPR000182">
    <property type="entry name" value="GNAT_dom"/>
</dbReference>
<dbReference type="GO" id="GO:0030649">
    <property type="term" value="P:aminoglycoside antibiotic catabolic process"/>
    <property type="evidence" value="ECO:0007669"/>
    <property type="project" value="TreeGrafter"/>
</dbReference>
<protein>
    <recommendedName>
        <fullName evidence="1">N-acetyltransferase domain-containing protein</fullName>
    </recommendedName>
</protein>
<name>A0A1L3MFH3_9MICO</name>
<dbReference type="Proteomes" id="UP000182938">
    <property type="component" value="Chromosome"/>
</dbReference>
<dbReference type="SUPFAM" id="SSF55729">
    <property type="entry name" value="Acyl-CoA N-acyltransferases (Nat)"/>
    <property type="match status" value="1"/>
</dbReference>
<proteinExistence type="predicted"/>
<dbReference type="InterPro" id="IPR036527">
    <property type="entry name" value="SCP2_sterol-bd_dom_sf"/>
</dbReference>
<reference evidence="2 3" key="1">
    <citation type="submission" date="2015-11" db="EMBL/GenBank/DDBJ databases">
        <authorList>
            <person name="Zhang Y."/>
            <person name="Guo Z."/>
        </authorList>
    </citation>
    <scope>NUCLEOTIDE SEQUENCE [LARGE SCALE GENOMIC DNA]</scope>
    <source>
        <strain evidence="2 3">YFY001</strain>
    </source>
</reference>